<dbReference type="AlphaFoldDB" id="A0A562VDZ5"/>
<gene>
    <name evidence="1" type="ORF">LX16_1762</name>
</gene>
<name>A0A562VDZ5_9ACTN</name>
<organism evidence="1 2">
    <name type="scientific">Stackebrandtia albiflava</name>
    <dbReference type="NCBI Taxonomy" id="406432"/>
    <lineage>
        <taxon>Bacteria</taxon>
        <taxon>Bacillati</taxon>
        <taxon>Actinomycetota</taxon>
        <taxon>Actinomycetes</taxon>
        <taxon>Glycomycetales</taxon>
        <taxon>Glycomycetaceae</taxon>
        <taxon>Stackebrandtia</taxon>
    </lineage>
</organism>
<dbReference type="OrthoDB" id="3397153at2"/>
<dbReference type="RefSeq" id="WP_147135761.1">
    <property type="nucleotide sequence ID" value="NZ_BAABIJ010000001.1"/>
</dbReference>
<evidence type="ECO:0000313" key="2">
    <source>
        <dbReference type="Proteomes" id="UP000321617"/>
    </source>
</evidence>
<protein>
    <submittedName>
        <fullName evidence="1">Uncharacterized protein</fullName>
    </submittedName>
</protein>
<reference evidence="1 2" key="1">
    <citation type="journal article" date="2013" name="Stand. Genomic Sci.">
        <title>Genomic Encyclopedia of Type Strains, Phase I: The one thousand microbial genomes (KMG-I) project.</title>
        <authorList>
            <person name="Kyrpides N.C."/>
            <person name="Woyke T."/>
            <person name="Eisen J.A."/>
            <person name="Garrity G."/>
            <person name="Lilburn T.G."/>
            <person name="Beck B.J."/>
            <person name="Whitman W.B."/>
            <person name="Hugenholtz P."/>
            <person name="Klenk H.P."/>
        </authorList>
    </citation>
    <scope>NUCLEOTIDE SEQUENCE [LARGE SCALE GENOMIC DNA]</scope>
    <source>
        <strain evidence="1 2">DSM 45044</strain>
    </source>
</reference>
<evidence type="ECO:0000313" key="1">
    <source>
        <dbReference type="EMBL" id="TWJ16041.1"/>
    </source>
</evidence>
<dbReference type="Proteomes" id="UP000321617">
    <property type="component" value="Unassembled WGS sequence"/>
</dbReference>
<dbReference type="InterPro" id="IPR054284">
    <property type="entry name" value="DUF7019"/>
</dbReference>
<dbReference type="EMBL" id="VLLL01000005">
    <property type="protein sequence ID" value="TWJ16041.1"/>
    <property type="molecule type" value="Genomic_DNA"/>
</dbReference>
<keyword evidence="2" id="KW-1185">Reference proteome</keyword>
<comment type="caution">
    <text evidence="1">The sequence shown here is derived from an EMBL/GenBank/DDBJ whole genome shotgun (WGS) entry which is preliminary data.</text>
</comment>
<sequence>MSFSYFLYISDSKVDMILPQFDSRPIGESQTEIAFDLEVLSVRRARTTTGGGRIARLERVLRHLQDGELLGTIDEGNAFFWATMPMRWDIVHTETGGRIALFGGRPDATTVVLSGSSRHLIGWQPADAGASGSNAPALMEGIEVASPAEDAQLLQAVTHESSPQLDVFSTVRSAVSRMSGPEQRVEFVAKVLARDSDTILATPVYVALLD</sequence>
<accession>A0A562VDZ5</accession>
<proteinExistence type="predicted"/>
<dbReference type="Pfam" id="PF22880">
    <property type="entry name" value="DUF7019"/>
    <property type="match status" value="1"/>
</dbReference>
<dbReference type="NCBIfam" id="NF040893">
    <property type="entry name" value="SAVMC3_10250"/>
    <property type="match status" value="1"/>
</dbReference>